<dbReference type="GO" id="GO:0004222">
    <property type="term" value="F:metalloendopeptidase activity"/>
    <property type="evidence" value="ECO:0007669"/>
    <property type="project" value="InterPro"/>
</dbReference>
<dbReference type="AlphaFoldDB" id="A0A3M0AU04"/>
<dbReference type="GO" id="GO:0046872">
    <property type="term" value="F:metal ion binding"/>
    <property type="evidence" value="ECO:0007669"/>
    <property type="project" value="UniProtKB-KW"/>
</dbReference>
<keyword evidence="4" id="KW-0862">Zinc</keyword>
<organism evidence="11 12">
    <name type="scientific">Umboniibacter marinipuniceus</name>
    <dbReference type="NCBI Taxonomy" id="569599"/>
    <lineage>
        <taxon>Bacteria</taxon>
        <taxon>Pseudomonadati</taxon>
        <taxon>Pseudomonadota</taxon>
        <taxon>Gammaproteobacteria</taxon>
        <taxon>Cellvibrionales</taxon>
        <taxon>Cellvibrionaceae</taxon>
        <taxon>Umboniibacter</taxon>
    </lineage>
</organism>
<accession>A0A3M0AU04</accession>
<dbReference type="SUPFAM" id="SSF55486">
    <property type="entry name" value="Metalloproteases ('zincins'), catalytic domain"/>
    <property type="match status" value="1"/>
</dbReference>
<dbReference type="CDD" id="cd09597">
    <property type="entry name" value="M4_TLP"/>
    <property type="match status" value="1"/>
</dbReference>
<feature type="domain" description="Peptidase M4 C-terminal" evidence="10">
    <location>
        <begin position="316"/>
        <end position="479"/>
    </location>
</feature>
<dbReference type="EMBL" id="REFJ01000001">
    <property type="protein sequence ID" value="RMA82422.1"/>
    <property type="molecule type" value="Genomic_DNA"/>
</dbReference>
<comment type="caution">
    <text evidence="11">The sequence shown here is derived from an EMBL/GenBank/DDBJ whole genome shotgun (WGS) entry which is preliminary data.</text>
</comment>
<dbReference type="PANTHER" id="PTHR33794">
    <property type="entry name" value="BACILLOLYSIN"/>
    <property type="match status" value="1"/>
</dbReference>
<dbReference type="OrthoDB" id="5378341at2"/>
<keyword evidence="1" id="KW-0645">Protease</keyword>
<evidence type="ECO:0000256" key="3">
    <source>
        <dbReference type="ARBA" id="ARBA00022801"/>
    </source>
</evidence>
<dbReference type="InterPro" id="IPR027268">
    <property type="entry name" value="Peptidase_M4/M1_CTD_sf"/>
</dbReference>
<dbReference type="RefSeq" id="WP_121875755.1">
    <property type="nucleotide sequence ID" value="NZ_REFJ01000001.1"/>
</dbReference>
<evidence type="ECO:0000256" key="2">
    <source>
        <dbReference type="ARBA" id="ARBA00022723"/>
    </source>
</evidence>
<evidence type="ECO:0000256" key="6">
    <source>
        <dbReference type="ARBA" id="ARBA00023145"/>
    </source>
</evidence>
<dbReference type="GO" id="GO:0006508">
    <property type="term" value="P:proteolysis"/>
    <property type="evidence" value="ECO:0007669"/>
    <property type="project" value="UniProtKB-KW"/>
</dbReference>
<evidence type="ECO:0000256" key="5">
    <source>
        <dbReference type="ARBA" id="ARBA00023049"/>
    </source>
</evidence>
<dbReference type="Pfam" id="PF02868">
    <property type="entry name" value="Peptidase_M4_C"/>
    <property type="match status" value="1"/>
</dbReference>
<keyword evidence="3" id="KW-0378">Hydrolase</keyword>
<feature type="region of interest" description="Disordered" evidence="7">
    <location>
        <begin position="485"/>
        <end position="511"/>
    </location>
</feature>
<keyword evidence="2" id="KW-0479">Metal-binding</keyword>
<dbReference type="Gene3D" id="3.10.170.10">
    <property type="match status" value="1"/>
</dbReference>
<dbReference type="NCBIfam" id="TIGR03901">
    <property type="entry name" value="MYXO-CTERM"/>
    <property type="match status" value="1"/>
</dbReference>
<keyword evidence="5" id="KW-0482">Metalloprotease</keyword>
<evidence type="ECO:0000259" key="10">
    <source>
        <dbReference type="Pfam" id="PF02868"/>
    </source>
</evidence>
<feature type="domain" description="Peptidase M4" evidence="9">
    <location>
        <begin position="132"/>
        <end position="310"/>
    </location>
</feature>
<keyword evidence="6" id="KW-0865">Zymogen</keyword>
<dbReference type="InterPro" id="IPR024038">
    <property type="entry name" value="MYXO-CTERM"/>
</dbReference>
<dbReference type="Pfam" id="PF01447">
    <property type="entry name" value="Peptidase_M4"/>
    <property type="match status" value="1"/>
</dbReference>
<dbReference type="InterPro" id="IPR013856">
    <property type="entry name" value="Peptidase_M4_domain"/>
</dbReference>
<protein>
    <submittedName>
        <fullName evidence="11">Thermolysin metallopeptidase-like protein</fullName>
    </submittedName>
</protein>
<dbReference type="PANTHER" id="PTHR33794:SF1">
    <property type="entry name" value="BACILLOLYSIN"/>
    <property type="match status" value="1"/>
</dbReference>
<name>A0A3M0AU04_9GAMM</name>
<gene>
    <name evidence="11" type="ORF">DFR27_0371</name>
</gene>
<dbReference type="InterPro" id="IPR050728">
    <property type="entry name" value="Zinc_Metalloprotease_M4"/>
</dbReference>
<evidence type="ECO:0000256" key="4">
    <source>
        <dbReference type="ARBA" id="ARBA00022833"/>
    </source>
</evidence>
<proteinExistence type="predicted"/>
<evidence type="ECO:0000259" key="9">
    <source>
        <dbReference type="Pfam" id="PF01447"/>
    </source>
</evidence>
<dbReference type="Gene3D" id="1.10.390.10">
    <property type="entry name" value="Neutral Protease Domain 2"/>
    <property type="match status" value="1"/>
</dbReference>
<keyword evidence="8" id="KW-0732">Signal</keyword>
<evidence type="ECO:0000313" key="11">
    <source>
        <dbReference type="EMBL" id="RMA82422.1"/>
    </source>
</evidence>
<feature type="chain" id="PRO_5018122442" evidence="8">
    <location>
        <begin position="19"/>
        <end position="541"/>
    </location>
</feature>
<dbReference type="Proteomes" id="UP000267187">
    <property type="component" value="Unassembled WGS sequence"/>
</dbReference>
<reference evidence="11 12" key="1">
    <citation type="submission" date="2018-10" db="EMBL/GenBank/DDBJ databases">
        <title>Genomic Encyclopedia of Type Strains, Phase IV (KMG-IV): sequencing the most valuable type-strain genomes for metagenomic binning, comparative biology and taxonomic classification.</title>
        <authorList>
            <person name="Goeker M."/>
        </authorList>
    </citation>
    <scope>NUCLEOTIDE SEQUENCE [LARGE SCALE GENOMIC DNA]</scope>
    <source>
        <strain evidence="11 12">DSM 25080</strain>
    </source>
</reference>
<evidence type="ECO:0000256" key="7">
    <source>
        <dbReference type="SAM" id="MobiDB-lite"/>
    </source>
</evidence>
<dbReference type="InterPro" id="IPR001570">
    <property type="entry name" value="Peptidase_M4_C_domain"/>
</dbReference>
<evidence type="ECO:0000256" key="1">
    <source>
        <dbReference type="ARBA" id="ARBA00022670"/>
    </source>
</evidence>
<keyword evidence="12" id="KW-1185">Reference proteome</keyword>
<evidence type="ECO:0000256" key="8">
    <source>
        <dbReference type="SAM" id="SignalP"/>
    </source>
</evidence>
<feature type="signal peptide" evidence="8">
    <location>
        <begin position="1"/>
        <end position="18"/>
    </location>
</feature>
<sequence>MKLFSVLVLAALSVSAFGDSLNTNQIKHYSFTLSAGNSYEISLSSNAGACANTEEGTCCVLLANQFAQRPAIDFFEAIAATNGNNPDNPPASIILERATDGVASVAVYAVNACTFDPPRITDLGPSNAMATTGAGTGQLGNRVSLNTLQVGTTDYLLQDLSRQTDADGDQPIGAKILAEAAFGYYHPIRRALSEQSADSNNIWDSEIQEELTDANHHSGIVYDYWREVLGINSFDDQGATMLALVNVSYPARPTQFCDEIIPRGSLFNAFWNGETIVFTPRNQADRNGKIWPISLVAALDVAAHEWGHAVSDRAVDLRYQRESGALNEAFSDWMGIAVEFYSGEDNWTMGEGVVTIRDIKDPLNYGQPEIYQGDRWTDTSVAACPNPDICENDYCGVHRNSGVANKMFYLLANGGTFNGETVDGIGLDLAMQISYDAIRYYWTSDETFLGARLGMEDAALGYSAGAAEQVAKAWRAVGVLTNSELNGSESNENSVTTDSGESSSSGGCSLSEPGSNNGLGWLALAALAWWLRRRLNSTPLC</sequence>
<evidence type="ECO:0000313" key="12">
    <source>
        <dbReference type="Proteomes" id="UP000267187"/>
    </source>
</evidence>